<organism evidence="3 4">
    <name type="scientific">Gryllus longicercus</name>
    <dbReference type="NCBI Taxonomy" id="2509291"/>
    <lineage>
        <taxon>Eukaryota</taxon>
        <taxon>Metazoa</taxon>
        <taxon>Ecdysozoa</taxon>
        <taxon>Arthropoda</taxon>
        <taxon>Hexapoda</taxon>
        <taxon>Insecta</taxon>
        <taxon>Pterygota</taxon>
        <taxon>Neoptera</taxon>
        <taxon>Polyneoptera</taxon>
        <taxon>Orthoptera</taxon>
        <taxon>Ensifera</taxon>
        <taxon>Gryllidea</taxon>
        <taxon>Grylloidea</taxon>
        <taxon>Gryllidae</taxon>
        <taxon>Gryllinae</taxon>
        <taxon>Gryllus</taxon>
    </lineage>
</organism>
<dbReference type="PANTHER" id="PTHR15092:SF22">
    <property type="entry name" value="POLY(A)-SPECIFIC RIBONUCLEASE PNLDC1"/>
    <property type="match status" value="1"/>
</dbReference>
<keyword evidence="2" id="KW-0812">Transmembrane</keyword>
<keyword evidence="2" id="KW-0472">Membrane</keyword>
<dbReference type="InterPro" id="IPR012337">
    <property type="entry name" value="RNaseH-like_sf"/>
</dbReference>
<comment type="similarity">
    <text evidence="1">Belongs to the CAF1 family.</text>
</comment>
<dbReference type="GO" id="GO:0003723">
    <property type="term" value="F:RNA binding"/>
    <property type="evidence" value="ECO:0007669"/>
    <property type="project" value="TreeGrafter"/>
</dbReference>
<gene>
    <name evidence="3" type="ORF">R5R35_006456</name>
</gene>
<keyword evidence="4" id="KW-1185">Reference proteome</keyword>
<dbReference type="InterPro" id="IPR006941">
    <property type="entry name" value="RNase_CAF1"/>
</dbReference>
<evidence type="ECO:0000256" key="2">
    <source>
        <dbReference type="SAM" id="Phobius"/>
    </source>
</evidence>
<dbReference type="GO" id="GO:0005634">
    <property type="term" value="C:nucleus"/>
    <property type="evidence" value="ECO:0007669"/>
    <property type="project" value="TreeGrafter"/>
</dbReference>
<dbReference type="GO" id="GO:0000175">
    <property type="term" value="F:3'-5'-RNA exonuclease activity"/>
    <property type="evidence" value="ECO:0007669"/>
    <property type="project" value="TreeGrafter"/>
</dbReference>
<keyword evidence="2" id="KW-1133">Transmembrane helix</keyword>
<evidence type="ECO:0000313" key="4">
    <source>
        <dbReference type="Proteomes" id="UP001378592"/>
    </source>
</evidence>
<evidence type="ECO:0000256" key="1">
    <source>
        <dbReference type="ARBA" id="ARBA00008372"/>
    </source>
</evidence>
<dbReference type="AlphaFoldDB" id="A0AAN9ZD23"/>
<dbReference type="Proteomes" id="UP001378592">
    <property type="component" value="Unassembled WGS sequence"/>
</dbReference>
<dbReference type="Pfam" id="PF04857">
    <property type="entry name" value="CAF1"/>
    <property type="match status" value="1"/>
</dbReference>
<dbReference type="Gene3D" id="3.30.70.330">
    <property type="match status" value="1"/>
</dbReference>
<name>A0AAN9ZD23_9ORTH</name>
<sequence>MCELLRSNFDERYSEVEAILKSAAFIAIDCEFSGLLSSPEHKSSLFDAGWERYVNLKNNVQEFMIMQVGMTAFAYDREGQKYTAYSFSIPIFPRTCSSVDRKFLCQASSFEFLCHYNFDFNKVVYEGVPFLSYELESQLREELKQGILFRHLERTVSMDDERNLQKECSRVAEWAHSAVEGDILKLSSESTRYQSGKLAEYLLLKELRRRFPSVWSYIEDGCVQVKKVSTVNRKCLQDNEEESILQENLVKHFLGFSRIFKLLTELQTPIVGHNLLLDLMLMYNQFYKPLPESYTTFKKDINTLFPTILDTKYISFEAKRIIGRDKLVSNALNNLYEFFKQGPGATLTTPAPGVEFAAEYIPSNLHENFHEAGWDSYCTGFCFIKLAYVFAEKLHGNPEKPMLYKSYTNLELQKAVSHLKNRVNVVRADISFITFDGADPKSERPQWLHVRARQNKYLDSSQVAELLAKCGVVDVKSYSRYQALVAVGNHKTARDILMKFRDNEDFKVSKYNPLKHSRFIRSILWSCTLISGSACIWFALKVLSPKFKM</sequence>
<dbReference type="InterPro" id="IPR012677">
    <property type="entry name" value="Nucleotide-bd_a/b_plait_sf"/>
</dbReference>
<feature type="transmembrane region" description="Helical" evidence="2">
    <location>
        <begin position="523"/>
        <end position="543"/>
    </location>
</feature>
<proteinExistence type="inferred from homology"/>
<dbReference type="Gene3D" id="3.30.420.10">
    <property type="entry name" value="Ribonuclease H-like superfamily/Ribonuclease H"/>
    <property type="match status" value="2"/>
</dbReference>
<dbReference type="GO" id="GO:1990432">
    <property type="term" value="P:siRNA 3'-end processing"/>
    <property type="evidence" value="ECO:0007669"/>
    <property type="project" value="TreeGrafter"/>
</dbReference>
<evidence type="ECO:0000313" key="3">
    <source>
        <dbReference type="EMBL" id="KAK7871876.1"/>
    </source>
</evidence>
<dbReference type="InterPro" id="IPR036397">
    <property type="entry name" value="RNaseH_sf"/>
</dbReference>
<dbReference type="InterPro" id="IPR051181">
    <property type="entry name" value="CAF1_poly(A)_ribonucleases"/>
</dbReference>
<dbReference type="GO" id="GO:1990431">
    <property type="term" value="P:priRNA 3'-end processing"/>
    <property type="evidence" value="ECO:0007669"/>
    <property type="project" value="TreeGrafter"/>
</dbReference>
<dbReference type="GO" id="GO:0005783">
    <property type="term" value="C:endoplasmic reticulum"/>
    <property type="evidence" value="ECO:0007669"/>
    <property type="project" value="TreeGrafter"/>
</dbReference>
<dbReference type="GO" id="GO:0000289">
    <property type="term" value="P:nuclear-transcribed mRNA poly(A) tail shortening"/>
    <property type="evidence" value="ECO:0007669"/>
    <property type="project" value="TreeGrafter"/>
</dbReference>
<dbReference type="EMBL" id="JAZDUA010000033">
    <property type="protein sequence ID" value="KAK7871876.1"/>
    <property type="molecule type" value="Genomic_DNA"/>
</dbReference>
<comment type="caution">
    <text evidence="3">The sequence shown here is derived from an EMBL/GenBank/DDBJ whole genome shotgun (WGS) entry which is preliminary data.</text>
</comment>
<reference evidence="3 4" key="1">
    <citation type="submission" date="2024-03" db="EMBL/GenBank/DDBJ databases">
        <title>The genome assembly and annotation of the cricket Gryllus longicercus Weissman &amp; Gray.</title>
        <authorList>
            <person name="Szrajer S."/>
            <person name="Gray D."/>
            <person name="Ylla G."/>
        </authorList>
    </citation>
    <scope>NUCLEOTIDE SEQUENCE [LARGE SCALE GENOMIC DNA]</scope>
    <source>
        <strain evidence="3">DAG 2021-001</strain>
        <tissue evidence="3">Whole body minus gut</tissue>
    </source>
</reference>
<protein>
    <submittedName>
        <fullName evidence="3">Uncharacterized protein</fullName>
    </submittedName>
</protein>
<accession>A0AAN9ZD23</accession>
<dbReference type="PANTHER" id="PTHR15092">
    <property type="entry name" value="POLY A -SPECIFIC RIBONUCLEASE/TARGET OF EGR1, MEMBER 1"/>
    <property type="match status" value="1"/>
</dbReference>
<dbReference type="SUPFAM" id="SSF53098">
    <property type="entry name" value="Ribonuclease H-like"/>
    <property type="match status" value="1"/>
</dbReference>